<evidence type="ECO:0000256" key="15">
    <source>
        <dbReference type="ARBA" id="ARBA00023141"/>
    </source>
</evidence>
<evidence type="ECO:0000256" key="3">
    <source>
        <dbReference type="ARBA" id="ARBA00001947"/>
    </source>
</evidence>
<comment type="pathway">
    <text evidence="5 18">Metabolic intermediate biosynthesis; chorismate biosynthesis; chorismate from D-erythrose 4-phosphate and phosphoenolpyruvate: step 2/7.</text>
</comment>
<evidence type="ECO:0000256" key="9">
    <source>
        <dbReference type="ARBA" id="ARBA00022490"/>
    </source>
</evidence>
<comment type="subcellular location">
    <subcellularLocation>
        <location evidence="4 18">Cytoplasm</location>
    </subcellularLocation>
</comment>
<comment type="similarity">
    <text evidence="6 18">Belongs to the sugar phosphate cyclases superfamily. Dehydroquinate synthase family.</text>
</comment>
<evidence type="ECO:0000256" key="1">
    <source>
        <dbReference type="ARBA" id="ARBA00001393"/>
    </source>
</evidence>
<proteinExistence type="inferred from homology"/>
<feature type="binding site" evidence="18">
    <location>
        <begin position="166"/>
        <end position="169"/>
    </location>
    <ligand>
        <name>NAD(+)</name>
        <dbReference type="ChEBI" id="CHEBI:57540"/>
    </ligand>
</feature>
<evidence type="ECO:0000256" key="13">
    <source>
        <dbReference type="ARBA" id="ARBA00022833"/>
    </source>
</evidence>
<dbReference type="PANTHER" id="PTHR43622:SF7">
    <property type="entry name" value="3-DEHYDROQUINATE SYNTHASE, CHLOROPLASTIC"/>
    <property type="match status" value="1"/>
</dbReference>
<dbReference type="InterPro" id="IPR030960">
    <property type="entry name" value="DHQS/DOIS_N"/>
</dbReference>
<organism evidence="21 22">
    <name type="scientific">Terribacillus saccharophilus</name>
    <dbReference type="NCBI Taxonomy" id="361277"/>
    <lineage>
        <taxon>Bacteria</taxon>
        <taxon>Bacillati</taxon>
        <taxon>Bacillota</taxon>
        <taxon>Bacilli</taxon>
        <taxon>Bacillales</taxon>
        <taxon>Bacillaceae</taxon>
        <taxon>Terribacillus</taxon>
    </lineage>
</organism>
<dbReference type="Pfam" id="PF24621">
    <property type="entry name" value="DHQS_C"/>
    <property type="match status" value="1"/>
</dbReference>
<dbReference type="HAMAP" id="MF_00110">
    <property type="entry name" value="DHQ_synthase"/>
    <property type="match status" value="1"/>
</dbReference>
<dbReference type="Proteomes" id="UP000027980">
    <property type="component" value="Chromosome"/>
</dbReference>
<dbReference type="EC" id="4.2.3.4" evidence="7 18"/>
<dbReference type="AlphaFoldDB" id="A0A075LIZ5"/>
<feature type="domain" description="3-dehydroquinate synthase C-terminal" evidence="20">
    <location>
        <begin position="178"/>
        <end position="319"/>
    </location>
</feature>
<feature type="binding site" evidence="18">
    <location>
        <begin position="103"/>
        <end position="107"/>
    </location>
    <ligand>
        <name>NAD(+)</name>
        <dbReference type="ChEBI" id="CHEBI:57540"/>
    </ligand>
</feature>
<keyword evidence="16 18" id="KW-0456">Lyase</keyword>
<dbReference type="Gene3D" id="3.40.50.1970">
    <property type="match status" value="1"/>
</dbReference>
<evidence type="ECO:0000256" key="5">
    <source>
        <dbReference type="ARBA" id="ARBA00004661"/>
    </source>
</evidence>
<evidence type="ECO:0000256" key="14">
    <source>
        <dbReference type="ARBA" id="ARBA00023027"/>
    </source>
</evidence>
<dbReference type="GO" id="GO:0008652">
    <property type="term" value="P:amino acid biosynthetic process"/>
    <property type="evidence" value="ECO:0007669"/>
    <property type="project" value="UniProtKB-KW"/>
</dbReference>
<dbReference type="PIRSF" id="PIRSF001455">
    <property type="entry name" value="DHQ_synth"/>
    <property type="match status" value="1"/>
</dbReference>
<keyword evidence="11 18" id="KW-0479">Metal-binding</keyword>
<evidence type="ECO:0000256" key="8">
    <source>
        <dbReference type="ARBA" id="ARBA00017684"/>
    </source>
</evidence>
<keyword evidence="10 18" id="KW-0028">Amino-acid biosynthesis</keyword>
<comment type="function">
    <text evidence="18">Catalyzes the conversion of 3-deoxy-D-arabino-heptulosonate 7-phosphate (DAHP) to dehydroquinate (DHQ).</text>
</comment>
<dbReference type="PANTHER" id="PTHR43622">
    <property type="entry name" value="3-DEHYDROQUINATE SYNTHASE"/>
    <property type="match status" value="1"/>
</dbReference>
<dbReference type="NCBIfam" id="TIGR01357">
    <property type="entry name" value="aroB"/>
    <property type="match status" value="1"/>
</dbReference>
<dbReference type="HOGENOM" id="CLU_001201_0_1_9"/>
<dbReference type="RefSeq" id="WP_038560895.1">
    <property type="nucleotide sequence ID" value="NZ_CP008876.1"/>
</dbReference>
<dbReference type="Gene3D" id="1.20.1090.10">
    <property type="entry name" value="Dehydroquinate synthase-like - alpha domain"/>
    <property type="match status" value="1"/>
</dbReference>
<feature type="domain" description="3-dehydroquinate synthase N-terminal" evidence="19">
    <location>
        <begin position="66"/>
        <end position="176"/>
    </location>
</feature>
<dbReference type="GO" id="GO:0000166">
    <property type="term" value="F:nucleotide binding"/>
    <property type="evidence" value="ECO:0007669"/>
    <property type="project" value="UniProtKB-KW"/>
</dbReference>
<keyword evidence="15 18" id="KW-0057">Aromatic amino acid biosynthesis</keyword>
<evidence type="ECO:0000313" key="22">
    <source>
        <dbReference type="Proteomes" id="UP000027980"/>
    </source>
</evidence>
<dbReference type="GO" id="GO:0009423">
    <property type="term" value="P:chorismate biosynthetic process"/>
    <property type="evidence" value="ECO:0007669"/>
    <property type="project" value="UniProtKB-UniRule"/>
</dbReference>
<evidence type="ECO:0000256" key="11">
    <source>
        <dbReference type="ARBA" id="ARBA00022723"/>
    </source>
</evidence>
<dbReference type="InterPro" id="IPR050071">
    <property type="entry name" value="Dehydroquinate_synthase"/>
</dbReference>
<comment type="cofactor">
    <cofactor evidence="3">
        <name>Zn(2+)</name>
        <dbReference type="ChEBI" id="CHEBI:29105"/>
    </cofactor>
</comment>
<dbReference type="SUPFAM" id="SSF56796">
    <property type="entry name" value="Dehydroquinate synthase-like"/>
    <property type="match status" value="1"/>
</dbReference>
<evidence type="ECO:0000313" key="21">
    <source>
        <dbReference type="EMBL" id="AIF66650.1"/>
    </source>
</evidence>
<dbReference type="InterPro" id="IPR056179">
    <property type="entry name" value="DHQS_C"/>
</dbReference>
<dbReference type="UniPathway" id="UPA00053">
    <property type="reaction ID" value="UER00085"/>
</dbReference>
<name>A0A075LIZ5_9BACI</name>
<comment type="catalytic activity">
    <reaction evidence="1 18">
        <text>7-phospho-2-dehydro-3-deoxy-D-arabino-heptonate = 3-dehydroquinate + phosphate</text>
        <dbReference type="Rhea" id="RHEA:21968"/>
        <dbReference type="ChEBI" id="CHEBI:32364"/>
        <dbReference type="ChEBI" id="CHEBI:43474"/>
        <dbReference type="ChEBI" id="CHEBI:58394"/>
        <dbReference type="EC" id="4.2.3.4"/>
    </reaction>
</comment>
<keyword evidence="12 18" id="KW-0547">Nucleotide-binding</keyword>
<keyword evidence="9 18" id="KW-0963">Cytoplasm</keyword>
<dbReference type="InterPro" id="IPR016037">
    <property type="entry name" value="DHQ_synth_AroB"/>
</dbReference>
<dbReference type="GeneID" id="34220872"/>
<comment type="cofactor">
    <cofactor evidence="18">
        <name>Co(2+)</name>
        <dbReference type="ChEBI" id="CHEBI:48828"/>
    </cofactor>
    <cofactor evidence="18">
        <name>Zn(2+)</name>
        <dbReference type="ChEBI" id="CHEBI:29105"/>
    </cofactor>
    <text evidence="18">Binds 1 divalent metal cation per subunit. Can use either Co(2+) or Zn(2+).</text>
</comment>
<comment type="cofactor">
    <cofactor evidence="2 18">
        <name>NAD(+)</name>
        <dbReference type="ChEBI" id="CHEBI:57540"/>
    </cofactor>
</comment>
<feature type="binding site" evidence="18">
    <location>
        <position position="260"/>
    </location>
    <ligand>
        <name>Zn(2+)</name>
        <dbReference type="ChEBI" id="CHEBI:29105"/>
    </ligand>
</feature>
<evidence type="ECO:0000256" key="7">
    <source>
        <dbReference type="ARBA" id="ARBA00013031"/>
    </source>
</evidence>
<dbReference type="KEGG" id="tap:GZ22_08385"/>
<evidence type="ECO:0000256" key="4">
    <source>
        <dbReference type="ARBA" id="ARBA00004496"/>
    </source>
</evidence>
<evidence type="ECO:0000256" key="17">
    <source>
        <dbReference type="ARBA" id="ARBA00023285"/>
    </source>
</evidence>
<evidence type="ECO:0000256" key="12">
    <source>
        <dbReference type="ARBA" id="ARBA00022741"/>
    </source>
</evidence>
<dbReference type="Pfam" id="PF01761">
    <property type="entry name" value="DHQ_synthase"/>
    <property type="match status" value="1"/>
</dbReference>
<evidence type="ECO:0000256" key="10">
    <source>
        <dbReference type="ARBA" id="ARBA00022605"/>
    </source>
</evidence>
<gene>
    <name evidence="18" type="primary">aroB</name>
    <name evidence="21" type="ORF">GZ22_08385</name>
</gene>
<evidence type="ECO:0000256" key="6">
    <source>
        <dbReference type="ARBA" id="ARBA00005412"/>
    </source>
</evidence>
<dbReference type="FunFam" id="3.40.50.1970:FF:000007">
    <property type="entry name" value="Pentafunctional AROM polypeptide"/>
    <property type="match status" value="1"/>
</dbReference>
<dbReference type="CDD" id="cd08195">
    <property type="entry name" value="DHQS"/>
    <property type="match status" value="1"/>
</dbReference>
<evidence type="ECO:0000256" key="2">
    <source>
        <dbReference type="ARBA" id="ARBA00001911"/>
    </source>
</evidence>
<keyword evidence="17 18" id="KW-0170">Cobalt</keyword>
<dbReference type="GO" id="GO:0046872">
    <property type="term" value="F:metal ion binding"/>
    <property type="evidence" value="ECO:0007669"/>
    <property type="project" value="UniProtKB-KW"/>
</dbReference>
<evidence type="ECO:0000256" key="16">
    <source>
        <dbReference type="ARBA" id="ARBA00023239"/>
    </source>
</evidence>
<keyword evidence="14 18" id="KW-0520">NAD</keyword>
<dbReference type="InterPro" id="IPR030963">
    <property type="entry name" value="DHQ_synth_fam"/>
</dbReference>
<comment type="caution">
    <text evidence="18">Lacks conserved residue(s) required for the propagation of feature annotation.</text>
</comment>
<evidence type="ECO:0000256" key="18">
    <source>
        <dbReference type="HAMAP-Rule" id="MF_00110"/>
    </source>
</evidence>
<dbReference type="GO" id="GO:0003856">
    <property type="term" value="F:3-dehydroquinate synthase activity"/>
    <property type="evidence" value="ECO:0007669"/>
    <property type="project" value="UniProtKB-UniRule"/>
</dbReference>
<feature type="binding site" evidence="18">
    <location>
        <position position="148"/>
    </location>
    <ligand>
        <name>NAD(+)</name>
        <dbReference type="ChEBI" id="CHEBI:57540"/>
    </ligand>
</feature>
<feature type="binding site" evidence="18">
    <location>
        <position position="181"/>
    </location>
    <ligand>
        <name>Zn(2+)</name>
        <dbReference type="ChEBI" id="CHEBI:29105"/>
    </ligand>
</feature>
<dbReference type="EMBL" id="CP008876">
    <property type="protein sequence ID" value="AIF66650.1"/>
    <property type="molecule type" value="Genomic_DNA"/>
</dbReference>
<dbReference type="OrthoDB" id="9806583at2"/>
<dbReference type="GO" id="GO:0005737">
    <property type="term" value="C:cytoplasm"/>
    <property type="evidence" value="ECO:0007669"/>
    <property type="project" value="UniProtKB-SubCell"/>
</dbReference>
<sequence length="359" mass="39989">MEQITVKASQSSYKVSVGAGIRHKLSDFLPKSYQNVFVVTDTSIAPHYLDDYVSSLLPDAKITKKIIKPGEAAKSKDVYFNILDSMFEAELDRKALVLALGGGVIGDLAGFVASTYMRGIDFVQLPTTILAHDSSVGGKVAINHETGKNLIGSFYPPVAVIYDVDTITTLPEKEVRSGYAELIKEAYIGNADFLSQLLEREKLDKENQEQLIQDLSLGIQVKTKIVEADEKENDLRKFLNLGHTLGHAIEAEAGYGTFTHGEAVAIGMLFALELSENRFGADLRLGEFRSWMERNNYPMHLPDLSAERLVKRMQMDKKSENKEVHMVLLREIGDPVTEKVDHDTLHDAVISFLERLSRT</sequence>
<keyword evidence="13 18" id="KW-0862">Zinc</keyword>
<feature type="binding site" evidence="18">
    <location>
        <position position="243"/>
    </location>
    <ligand>
        <name>Zn(2+)</name>
        <dbReference type="ChEBI" id="CHEBI:29105"/>
    </ligand>
</feature>
<reference evidence="21 22" key="1">
    <citation type="submission" date="2014-07" db="EMBL/GenBank/DDBJ databases">
        <title>Complete genome sequence of a moderately halophilic bacterium Terribacillus aidingensis MP602, isolated from Cryptomeria fortunei in Tianmu mountain in China.</title>
        <authorList>
            <person name="Wang Y."/>
            <person name="Lu P."/>
            <person name="Zhang L."/>
        </authorList>
    </citation>
    <scope>NUCLEOTIDE SEQUENCE [LARGE SCALE GENOMIC DNA]</scope>
    <source>
        <strain evidence="21 22">MP602</strain>
    </source>
</reference>
<evidence type="ECO:0000259" key="19">
    <source>
        <dbReference type="Pfam" id="PF01761"/>
    </source>
</evidence>
<dbReference type="GO" id="GO:0009073">
    <property type="term" value="P:aromatic amino acid family biosynthetic process"/>
    <property type="evidence" value="ECO:0007669"/>
    <property type="project" value="UniProtKB-KW"/>
</dbReference>
<accession>A0A075LIZ5</accession>
<feature type="binding site" evidence="18">
    <location>
        <position position="139"/>
    </location>
    <ligand>
        <name>NAD(+)</name>
        <dbReference type="ChEBI" id="CHEBI:57540"/>
    </ligand>
</feature>
<evidence type="ECO:0000259" key="20">
    <source>
        <dbReference type="Pfam" id="PF24621"/>
    </source>
</evidence>
<protein>
    <recommendedName>
        <fullName evidence="8 18">3-dehydroquinate synthase</fullName>
        <shortName evidence="18">DHQS</shortName>
        <ecNumber evidence="7 18">4.2.3.4</ecNumber>
    </recommendedName>
</protein>
<feature type="binding site" evidence="18">
    <location>
        <begin position="127"/>
        <end position="128"/>
    </location>
    <ligand>
        <name>NAD(+)</name>
        <dbReference type="ChEBI" id="CHEBI:57540"/>
    </ligand>
</feature>